<dbReference type="EMBL" id="KI964093">
    <property type="protein sequence ID" value="EUC41633.1"/>
    <property type="molecule type" value="Genomic_DNA"/>
</dbReference>
<gene>
    <name evidence="1" type="ORF">COCMIDRAFT_105611</name>
</gene>
<dbReference type="HOGENOM" id="CLU_2644581_0_0_1"/>
<dbReference type="KEGG" id="bor:COCMIDRAFT_105611"/>
<sequence>GGLQGPVSKTEGAVLSRSLLNKRVSRMRPCEIATTAQDEMLAHAGSRSAGPFAKQNMDTLGCSVNMAHETPNTDYQP</sequence>
<keyword evidence="2" id="KW-1185">Reference proteome</keyword>
<evidence type="ECO:0000313" key="1">
    <source>
        <dbReference type="EMBL" id="EUC41633.1"/>
    </source>
</evidence>
<feature type="non-terminal residue" evidence="1">
    <location>
        <position position="1"/>
    </location>
</feature>
<reference evidence="1 2" key="1">
    <citation type="journal article" date="2013" name="PLoS Genet.">
        <title>Comparative genome structure, secondary metabolite, and effector coding capacity across Cochliobolus pathogens.</title>
        <authorList>
            <person name="Condon B.J."/>
            <person name="Leng Y."/>
            <person name="Wu D."/>
            <person name="Bushley K.E."/>
            <person name="Ohm R.A."/>
            <person name="Otillar R."/>
            <person name="Martin J."/>
            <person name="Schackwitz W."/>
            <person name="Grimwood J."/>
            <person name="MohdZainudin N."/>
            <person name="Xue C."/>
            <person name="Wang R."/>
            <person name="Manning V.A."/>
            <person name="Dhillon B."/>
            <person name="Tu Z.J."/>
            <person name="Steffenson B.J."/>
            <person name="Salamov A."/>
            <person name="Sun H."/>
            <person name="Lowry S."/>
            <person name="LaButti K."/>
            <person name="Han J."/>
            <person name="Copeland A."/>
            <person name="Lindquist E."/>
            <person name="Barry K."/>
            <person name="Schmutz J."/>
            <person name="Baker S.E."/>
            <person name="Ciuffetti L.M."/>
            <person name="Grigoriev I.V."/>
            <person name="Zhong S."/>
            <person name="Turgeon B.G."/>
        </authorList>
    </citation>
    <scope>NUCLEOTIDE SEQUENCE [LARGE SCALE GENOMIC DNA]</scope>
    <source>
        <strain evidence="1 2">ATCC 44560</strain>
    </source>
</reference>
<evidence type="ECO:0000313" key="2">
    <source>
        <dbReference type="Proteomes" id="UP000054032"/>
    </source>
</evidence>
<dbReference type="RefSeq" id="XP_007691852.1">
    <property type="nucleotide sequence ID" value="XM_007693662.1"/>
</dbReference>
<name>W6YVS5_COCMI</name>
<dbReference type="GeneID" id="19118716"/>
<protein>
    <submittedName>
        <fullName evidence="1">Uncharacterized protein</fullName>
    </submittedName>
</protein>
<organism evidence="1 2">
    <name type="scientific">Bipolaris oryzae ATCC 44560</name>
    <dbReference type="NCBI Taxonomy" id="930090"/>
    <lineage>
        <taxon>Eukaryota</taxon>
        <taxon>Fungi</taxon>
        <taxon>Dikarya</taxon>
        <taxon>Ascomycota</taxon>
        <taxon>Pezizomycotina</taxon>
        <taxon>Dothideomycetes</taxon>
        <taxon>Pleosporomycetidae</taxon>
        <taxon>Pleosporales</taxon>
        <taxon>Pleosporineae</taxon>
        <taxon>Pleosporaceae</taxon>
        <taxon>Bipolaris</taxon>
    </lineage>
</organism>
<dbReference type="Proteomes" id="UP000054032">
    <property type="component" value="Unassembled WGS sequence"/>
</dbReference>
<dbReference type="AlphaFoldDB" id="W6YVS5"/>
<accession>W6YVS5</accession>
<proteinExistence type="predicted"/>